<dbReference type="GO" id="GO:0016832">
    <property type="term" value="F:aldehyde-lyase activity"/>
    <property type="evidence" value="ECO:0007669"/>
    <property type="project" value="TreeGrafter"/>
</dbReference>
<gene>
    <name evidence="4" type="ORF">UFOPK3167_00593</name>
</gene>
<dbReference type="SUPFAM" id="SSF53639">
    <property type="entry name" value="AraD/HMP-PK domain-like"/>
    <property type="match status" value="1"/>
</dbReference>
<organism evidence="4">
    <name type="scientific">freshwater metagenome</name>
    <dbReference type="NCBI Taxonomy" id="449393"/>
    <lineage>
        <taxon>unclassified sequences</taxon>
        <taxon>metagenomes</taxon>
        <taxon>ecological metagenomes</taxon>
    </lineage>
</organism>
<feature type="domain" description="Class II aldolase/adducin N-terminal" evidence="3">
    <location>
        <begin position="18"/>
        <end position="193"/>
    </location>
</feature>
<proteinExistence type="predicted"/>
<evidence type="ECO:0000256" key="1">
    <source>
        <dbReference type="ARBA" id="ARBA00022723"/>
    </source>
</evidence>
<evidence type="ECO:0000313" key="4">
    <source>
        <dbReference type="EMBL" id="CAB4825721.1"/>
    </source>
</evidence>
<dbReference type="GO" id="GO:0019323">
    <property type="term" value="P:pentose catabolic process"/>
    <property type="evidence" value="ECO:0007669"/>
    <property type="project" value="TreeGrafter"/>
</dbReference>
<dbReference type="PANTHER" id="PTHR22789:SF0">
    <property type="entry name" value="3-OXO-TETRONATE 4-PHOSPHATE DECARBOXYLASE-RELATED"/>
    <property type="match status" value="1"/>
</dbReference>
<keyword evidence="2" id="KW-0456">Lyase</keyword>
<keyword evidence="1" id="KW-0479">Metal-binding</keyword>
<sequence>MVSEISVSKNKDLLTTMNELIEVGKKVVERGLAVGSGGNLSFRAPGTDIFFITGTGTQLDQLDPSSFAQVNLQGEHLDGIRPSSEFRVHLESYKTRPDIDVCIHLHPQASVLTAALNLPIRFLTIDHVYYVRNVVRIPWILSGTQEIAEATAVAVKDSNVVILENHGCVVLAPTVQLGFSRVLNLEEASELTIRCHQLGLNPTEVPKAYWDHLKKTGL</sequence>
<dbReference type="Pfam" id="PF00596">
    <property type="entry name" value="Aldolase_II"/>
    <property type="match status" value="1"/>
</dbReference>
<dbReference type="PANTHER" id="PTHR22789">
    <property type="entry name" value="FUCULOSE PHOSPHATE ALDOLASE"/>
    <property type="match status" value="1"/>
</dbReference>
<dbReference type="AlphaFoldDB" id="A0A6J6ZYU8"/>
<evidence type="ECO:0000256" key="2">
    <source>
        <dbReference type="ARBA" id="ARBA00023239"/>
    </source>
</evidence>
<reference evidence="4" key="1">
    <citation type="submission" date="2020-05" db="EMBL/GenBank/DDBJ databases">
        <authorList>
            <person name="Chiriac C."/>
            <person name="Salcher M."/>
            <person name="Ghai R."/>
            <person name="Kavagutti S V."/>
        </authorList>
    </citation>
    <scope>NUCLEOTIDE SEQUENCE</scope>
</reference>
<evidence type="ECO:0000259" key="3">
    <source>
        <dbReference type="SMART" id="SM01007"/>
    </source>
</evidence>
<dbReference type="InterPro" id="IPR036409">
    <property type="entry name" value="Aldolase_II/adducin_N_sf"/>
</dbReference>
<dbReference type="InterPro" id="IPR001303">
    <property type="entry name" value="Aldolase_II/adducin_N"/>
</dbReference>
<accession>A0A6J6ZYU8</accession>
<dbReference type="GO" id="GO:0005829">
    <property type="term" value="C:cytosol"/>
    <property type="evidence" value="ECO:0007669"/>
    <property type="project" value="TreeGrafter"/>
</dbReference>
<name>A0A6J6ZYU8_9ZZZZ</name>
<protein>
    <submittedName>
        <fullName evidence="4">Unannotated protein</fullName>
    </submittedName>
</protein>
<dbReference type="SMART" id="SM01007">
    <property type="entry name" value="Aldolase_II"/>
    <property type="match status" value="1"/>
</dbReference>
<dbReference type="GO" id="GO:0046872">
    <property type="term" value="F:metal ion binding"/>
    <property type="evidence" value="ECO:0007669"/>
    <property type="project" value="UniProtKB-KW"/>
</dbReference>
<dbReference type="InterPro" id="IPR050197">
    <property type="entry name" value="Aldolase_class_II_sugar_metab"/>
</dbReference>
<dbReference type="Gene3D" id="3.40.225.10">
    <property type="entry name" value="Class II aldolase/adducin N-terminal domain"/>
    <property type="match status" value="1"/>
</dbReference>
<dbReference type="EMBL" id="CAFABF010000020">
    <property type="protein sequence ID" value="CAB4825721.1"/>
    <property type="molecule type" value="Genomic_DNA"/>
</dbReference>